<dbReference type="InterPro" id="IPR036691">
    <property type="entry name" value="Endo/exonu/phosph_ase_sf"/>
</dbReference>
<organism evidence="1 2">
    <name type="scientific">Thalictrum thalictroides</name>
    <name type="common">Rue-anemone</name>
    <name type="synonym">Anemone thalictroides</name>
    <dbReference type="NCBI Taxonomy" id="46969"/>
    <lineage>
        <taxon>Eukaryota</taxon>
        <taxon>Viridiplantae</taxon>
        <taxon>Streptophyta</taxon>
        <taxon>Embryophyta</taxon>
        <taxon>Tracheophyta</taxon>
        <taxon>Spermatophyta</taxon>
        <taxon>Magnoliopsida</taxon>
        <taxon>Ranunculales</taxon>
        <taxon>Ranunculaceae</taxon>
        <taxon>Thalictroideae</taxon>
        <taxon>Thalictrum</taxon>
    </lineage>
</organism>
<accession>A0A7J6WAR1</accession>
<dbReference type="Proteomes" id="UP000554482">
    <property type="component" value="Unassembled WGS sequence"/>
</dbReference>
<dbReference type="PANTHER" id="PTHR33710">
    <property type="entry name" value="BNAC02G09200D PROTEIN"/>
    <property type="match status" value="1"/>
</dbReference>
<dbReference type="OrthoDB" id="1932741at2759"/>
<comment type="caution">
    <text evidence="1">The sequence shown here is derived from an EMBL/GenBank/DDBJ whole genome shotgun (WGS) entry which is preliminary data.</text>
</comment>
<evidence type="ECO:0000313" key="1">
    <source>
        <dbReference type="EMBL" id="KAF5194053.1"/>
    </source>
</evidence>
<protein>
    <recommendedName>
        <fullName evidence="3">Dnase i-like superfamily protein</fullName>
    </recommendedName>
</protein>
<proteinExistence type="predicted"/>
<evidence type="ECO:0000313" key="2">
    <source>
        <dbReference type="Proteomes" id="UP000554482"/>
    </source>
</evidence>
<dbReference type="AlphaFoldDB" id="A0A7J6WAR1"/>
<dbReference type="PANTHER" id="PTHR33710:SF77">
    <property type="entry name" value="DNASE I-LIKE SUPERFAMILY PROTEIN"/>
    <property type="match status" value="1"/>
</dbReference>
<reference evidence="1 2" key="1">
    <citation type="submission" date="2020-06" db="EMBL/GenBank/DDBJ databases">
        <title>Transcriptomic and genomic resources for Thalictrum thalictroides and T. hernandezii: Facilitating candidate gene discovery in an emerging model plant lineage.</title>
        <authorList>
            <person name="Arias T."/>
            <person name="Riano-Pachon D.M."/>
            <person name="Di Stilio V.S."/>
        </authorList>
    </citation>
    <scope>NUCLEOTIDE SEQUENCE [LARGE SCALE GENOMIC DNA]</scope>
    <source>
        <strain evidence="2">cv. WT478/WT964</strain>
        <tissue evidence="1">Leaves</tissue>
    </source>
</reference>
<dbReference type="Gene3D" id="3.60.10.10">
    <property type="entry name" value="Endonuclease/exonuclease/phosphatase"/>
    <property type="match status" value="1"/>
</dbReference>
<gene>
    <name evidence="1" type="ORF">FRX31_016358</name>
</gene>
<dbReference type="EMBL" id="JABWDY010019235">
    <property type="protein sequence ID" value="KAF5194053.1"/>
    <property type="molecule type" value="Genomic_DNA"/>
</dbReference>
<evidence type="ECO:0008006" key="3">
    <source>
        <dbReference type="Google" id="ProtNLM"/>
    </source>
</evidence>
<name>A0A7J6WAR1_THATH</name>
<sequence length="219" mass="25134">MGVVETRVKEKNKVSVFRNIGLNWPMLENYEDHYNGRIWLLWNPTLFHVVRLCSTSQLLHVQVKVLQSNFCFYATVIYASNDGSCRQLLWDKITSLATTIDCPWIVFGDFNNVLVAEEKEGGELIHPREIMGFQECLHNAGLVDMAHTGCQFTWSNKSEGDHRIATKIDRSLVNEAWLDKCGQSISLFLTPVLSDHSPCVVVWPDRVSRREVPFKFFNA</sequence>
<dbReference type="SUPFAM" id="SSF56219">
    <property type="entry name" value="DNase I-like"/>
    <property type="match status" value="1"/>
</dbReference>
<keyword evidence="2" id="KW-1185">Reference proteome</keyword>